<dbReference type="EMBL" id="SJWY01000185">
    <property type="protein sequence ID" value="TDE71038.1"/>
    <property type="molecule type" value="Genomic_DNA"/>
</dbReference>
<dbReference type="PROSITE" id="PS50905">
    <property type="entry name" value="FERRITIN_LIKE"/>
    <property type="match status" value="1"/>
</dbReference>
<dbReference type="Pfam" id="PF00210">
    <property type="entry name" value="Ferritin"/>
    <property type="match status" value="1"/>
</dbReference>
<gene>
    <name evidence="4" type="ORF">E0E04_07320</name>
</gene>
<dbReference type="InterPro" id="IPR008331">
    <property type="entry name" value="Ferritin_DPS_dom"/>
</dbReference>
<dbReference type="GO" id="GO:0006826">
    <property type="term" value="P:iron ion transport"/>
    <property type="evidence" value="ECO:0007669"/>
    <property type="project" value="InterPro"/>
</dbReference>
<dbReference type="AlphaFoldDB" id="A0A4R5G534"/>
<keyword evidence="2" id="KW-0408">Iron</keyword>
<evidence type="ECO:0000259" key="3">
    <source>
        <dbReference type="PROSITE" id="PS50905"/>
    </source>
</evidence>
<dbReference type="PRINTS" id="PR00601">
    <property type="entry name" value="BACFERRITIN"/>
</dbReference>
<reference evidence="4 5" key="1">
    <citation type="submission" date="2019-03" db="EMBL/GenBank/DDBJ databases">
        <authorList>
            <person name="Fan P."/>
        </authorList>
    </citation>
    <scope>NUCLEOTIDE SEQUENCE [LARGE SCALE GENOMIC DNA]</scope>
    <source>
        <strain evidence="4 5">KCJ4950</strain>
    </source>
</reference>
<keyword evidence="5" id="KW-1185">Reference proteome</keyword>
<dbReference type="InterPro" id="IPR009040">
    <property type="entry name" value="Ferritin-like_diiron"/>
</dbReference>
<evidence type="ECO:0000256" key="1">
    <source>
        <dbReference type="ARBA" id="ARBA00022434"/>
    </source>
</evidence>
<dbReference type="InterPro" id="IPR012347">
    <property type="entry name" value="Ferritin-like"/>
</dbReference>
<sequence length="139" mass="16119">MGNGVLSQSNKHQMLALQFEAQGFKKLAEKYQSHAEEESDFALQLFNRILDLGGILSYQSQEAFEVPTTALEWLRQDLEISKNGLQDLLPMVKAVSEDLVTYDLLKDYYKDEEADLQWTQQQLDLINFIGYQNWLLQQL</sequence>
<feature type="domain" description="Ferritin-like diiron" evidence="3">
    <location>
        <begin position="1"/>
        <end position="130"/>
    </location>
</feature>
<dbReference type="Proteomes" id="UP000295231">
    <property type="component" value="Unassembled WGS sequence"/>
</dbReference>
<evidence type="ECO:0000313" key="4">
    <source>
        <dbReference type="EMBL" id="TDE71038.1"/>
    </source>
</evidence>
<dbReference type="InterPro" id="IPR009078">
    <property type="entry name" value="Ferritin-like_SF"/>
</dbReference>
<organism evidence="4 5">
    <name type="scientific">Streptococcus vicugnae</name>
    <dbReference type="NCBI Taxonomy" id="2740579"/>
    <lineage>
        <taxon>Bacteria</taxon>
        <taxon>Bacillati</taxon>
        <taxon>Bacillota</taxon>
        <taxon>Bacilli</taxon>
        <taxon>Lactobacillales</taxon>
        <taxon>Streptococcaceae</taxon>
        <taxon>Streptococcus</taxon>
    </lineage>
</organism>
<comment type="caution">
    <text evidence="4">The sequence shown here is derived from an EMBL/GenBank/DDBJ whole genome shotgun (WGS) entry which is preliminary data.</text>
</comment>
<name>A0A4R5G534_9STRE</name>
<evidence type="ECO:0000256" key="2">
    <source>
        <dbReference type="ARBA" id="ARBA00023004"/>
    </source>
</evidence>
<dbReference type="Gene3D" id="1.20.1260.10">
    <property type="match status" value="1"/>
</dbReference>
<dbReference type="SUPFAM" id="SSF47240">
    <property type="entry name" value="Ferritin-like"/>
    <property type="match status" value="1"/>
</dbReference>
<dbReference type="GO" id="GO:0006879">
    <property type="term" value="P:intracellular iron ion homeostasis"/>
    <property type="evidence" value="ECO:0007669"/>
    <property type="project" value="UniProtKB-KW"/>
</dbReference>
<keyword evidence="1" id="KW-0409">Iron storage</keyword>
<proteinExistence type="predicted"/>
<dbReference type="GO" id="GO:0008199">
    <property type="term" value="F:ferric iron binding"/>
    <property type="evidence" value="ECO:0007669"/>
    <property type="project" value="InterPro"/>
</dbReference>
<evidence type="ECO:0000313" key="5">
    <source>
        <dbReference type="Proteomes" id="UP000295231"/>
    </source>
</evidence>
<accession>A0A4R5G534</accession>
<dbReference type="InterPro" id="IPR002024">
    <property type="entry name" value="Bacterioferritin"/>
</dbReference>
<protein>
    <submittedName>
        <fullName evidence="4">Bacterioferritin</fullName>
    </submittedName>
</protein>